<evidence type="ECO:0000259" key="1">
    <source>
        <dbReference type="Pfam" id="PF03109"/>
    </source>
</evidence>
<dbReference type="Pfam" id="PF03109">
    <property type="entry name" value="ABC1"/>
    <property type="match status" value="1"/>
</dbReference>
<dbReference type="EMBL" id="SJPS01000001">
    <property type="protein sequence ID" value="TWU29784.1"/>
    <property type="molecule type" value="Genomic_DNA"/>
</dbReference>
<dbReference type="Proteomes" id="UP000318437">
    <property type="component" value="Unassembled WGS sequence"/>
</dbReference>
<gene>
    <name evidence="2" type="primary">ubiB_1</name>
    <name evidence="2" type="ORF">Pla144_05630</name>
</gene>
<sequence>MNWETLIDEESLALLLPAEYSHFALPIKESLAVFLSRLPQSVQDRLVEEQLALPVDATLSERLGRLAHSCPVLQKLGQILARDQRIAQELRSELAKLESMPSTVPLHSIESILMQELGPLESKSIELLPPAIAEASVAVIIPFREKNKPQQPEGVFKILKPGIVQRLQLELDILTEVGSHLDSRLHDLGIPPLDYQDTFNQVRDKLRCELRLDEEQLHLARAARFFADQIDIAIPELFEHCTPRVTAMERLFGEKVTDHNFTLTTEKQNLAELVARAMIVQPILCKDEQALFHCDPHAGNLFSTNDGRLGILDWSLAGFLGAREREALVQVMLAAICLRPEKIATTLLSLDIRGQCDQALLKECVAIWLRRMREGHMPGLSWLTGLLDEAVKTARLSLSSDLLMFRKSLLTLLGVLSEIGANGFDLDQIVMCEFLRITVMEWPGRWLSSPNSRSFATRLSNLDIAETVLSSPLIAGRYWQAMWQDSIERYAVCANSR</sequence>
<name>A0A5C6D1S1_9BACT</name>
<dbReference type="PANTHER" id="PTHR43173:SF19">
    <property type="entry name" value="AARF DOMAIN-CONTAINING PROTEIN KINASE 1"/>
    <property type="match status" value="1"/>
</dbReference>
<accession>A0A5C6D1S1</accession>
<comment type="caution">
    <text evidence="2">The sequence shown here is derived from an EMBL/GenBank/DDBJ whole genome shotgun (WGS) entry which is preliminary data.</text>
</comment>
<evidence type="ECO:0000313" key="3">
    <source>
        <dbReference type="Proteomes" id="UP000318437"/>
    </source>
</evidence>
<dbReference type="InterPro" id="IPR051130">
    <property type="entry name" value="Mito_struct-func_regulator"/>
</dbReference>
<reference evidence="2 3" key="1">
    <citation type="submission" date="2019-02" db="EMBL/GenBank/DDBJ databases">
        <title>Deep-cultivation of Planctomycetes and their phenomic and genomic characterization uncovers novel biology.</title>
        <authorList>
            <person name="Wiegand S."/>
            <person name="Jogler M."/>
            <person name="Boedeker C."/>
            <person name="Pinto D."/>
            <person name="Vollmers J."/>
            <person name="Rivas-Marin E."/>
            <person name="Kohn T."/>
            <person name="Peeters S.H."/>
            <person name="Heuer A."/>
            <person name="Rast P."/>
            <person name="Oberbeckmann S."/>
            <person name="Bunk B."/>
            <person name="Jeske O."/>
            <person name="Meyerdierks A."/>
            <person name="Storesund J.E."/>
            <person name="Kallscheuer N."/>
            <person name="Luecker S."/>
            <person name="Lage O.M."/>
            <person name="Pohl T."/>
            <person name="Merkel B.J."/>
            <person name="Hornburger P."/>
            <person name="Mueller R.-W."/>
            <person name="Bruemmer F."/>
            <person name="Labrenz M."/>
            <person name="Spormann A.M."/>
            <person name="Op Den Camp H."/>
            <person name="Overmann J."/>
            <person name="Amann R."/>
            <person name="Jetten M.S.M."/>
            <person name="Mascher T."/>
            <person name="Medema M.H."/>
            <person name="Devos D.P."/>
            <person name="Kaster A.-K."/>
            <person name="Ovreas L."/>
            <person name="Rohde M."/>
            <person name="Galperin M.Y."/>
            <person name="Jogler C."/>
        </authorList>
    </citation>
    <scope>NUCLEOTIDE SEQUENCE [LARGE SCALE GENOMIC DNA]</scope>
    <source>
        <strain evidence="2 3">Pla144</strain>
    </source>
</reference>
<dbReference type="AlphaFoldDB" id="A0A5C6D1S1"/>
<proteinExistence type="predicted"/>
<evidence type="ECO:0000313" key="2">
    <source>
        <dbReference type="EMBL" id="TWU29784.1"/>
    </source>
</evidence>
<dbReference type="InterPro" id="IPR011009">
    <property type="entry name" value="Kinase-like_dom_sf"/>
</dbReference>
<dbReference type="SUPFAM" id="SSF56112">
    <property type="entry name" value="Protein kinase-like (PK-like)"/>
    <property type="match status" value="1"/>
</dbReference>
<dbReference type="PANTHER" id="PTHR43173">
    <property type="entry name" value="ABC1 FAMILY PROTEIN"/>
    <property type="match status" value="1"/>
</dbReference>
<keyword evidence="2" id="KW-0808">Transferase</keyword>
<feature type="domain" description="ABC1 atypical kinase-like" evidence="1">
    <location>
        <begin position="104"/>
        <end position="340"/>
    </location>
</feature>
<dbReference type="InterPro" id="IPR004147">
    <property type="entry name" value="ABC1_dom"/>
</dbReference>
<organism evidence="2 3">
    <name type="scientific">Bythopirellula polymerisocia</name>
    <dbReference type="NCBI Taxonomy" id="2528003"/>
    <lineage>
        <taxon>Bacteria</taxon>
        <taxon>Pseudomonadati</taxon>
        <taxon>Planctomycetota</taxon>
        <taxon>Planctomycetia</taxon>
        <taxon>Pirellulales</taxon>
        <taxon>Lacipirellulaceae</taxon>
        <taxon>Bythopirellula</taxon>
    </lineage>
</organism>
<protein>
    <recommendedName>
        <fullName evidence="1">ABC1 atypical kinase-like domain-containing protein</fullName>
    </recommendedName>
</protein>
<dbReference type="RefSeq" id="WP_146447760.1">
    <property type="nucleotide sequence ID" value="NZ_SJPS01000001.1"/>
</dbReference>
<keyword evidence="3" id="KW-1185">Reference proteome</keyword>
<dbReference type="OrthoDB" id="236897at2"/>
<dbReference type="GO" id="GO:0016740">
    <property type="term" value="F:transferase activity"/>
    <property type="evidence" value="ECO:0007669"/>
    <property type="project" value="UniProtKB-KW"/>
</dbReference>